<dbReference type="Proteomes" id="UP000177955">
    <property type="component" value="Unassembled WGS sequence"/>
</dbReference>
<dbReference type="EMBL" id="MEVV01000009">
    <property type="protein sequence ID" value="OGC63549.1"/>
    <property type="molecule type" value="Genomic_DNA"/>
</dbReference>
<accession>A0A1F4W2A6</accession>
<dbReference type="SUPFAM" id="SSF101908">
    <property type="entry name" value="Putative isomerase YbhE"/>
    <property type="match status" value="1"/>
</dbReference>
<evidence type="ECO:0000313" key="2">
    <source>
        <dbReference type="Proteomes" id="UP000177955"/>
    </source>
</evidence>
<dbReference type="AlphaFoldDB" id="A0A1F4W2A6"/>
<gene>
    <name evidence="1" type="ORF">A2399_03605</name>
</gene>
<sequence length="233" mass="26053">MKKIFKLVFFLLLLGAVYWAANNWDFVKRTLVKVIPQTGSLLEITENTPSGKITSASFEDCKVSITDISGERYFIGKLSTKADSAKTCAKGSRFTISDSGKYLVFEDLSGGVDLWIRIYSIDKNIINTLAVWGTNNLLDIEFLSNDKLMLFSGHSDIPDEQQLKLFDVPGIYANYSLISDTNRLRTDKYEGNLDVRNVSGDFFDVVEIGDKVSVFGGTKLRPILRAEFSVSDL</sequence>
<protein>
    <submittedName>
        <fullName evidence="1">Uncharacterized protein</fullName>
    </submittedName>
</protein>
<name>A0A1F4W2A6_UNCKA</name>
<proteinExistence type="predicted"/>
<evidence type="ECO:0000313" key="1">
    <source>
        <dbReference type="EMBL" id="OGC63549.1"/>
    </source>
</evidence>
<reference evidence="1 2" key="1">
    <citation type="journal article" date="2016" name="Nat. Commun.">
        <title>Thousands of microbial genomes shed light on interconnected biogeochemical processes in an aquifer system.</title>
        <authorList>
            <person name="Anantharaman K."/>
            <person name="Brown C.T."/>
            <person name="Hug L.A."/>
            <person name="Sharon I."/>
            <person name="Castelle C.J."/>
            <person name="Probst A.J."/>
            <person name="Thomas B.C."/>
            <person name="Singh A."/>
            <person name="Wilkins M.J."/>
            <person name="Karaoz U."/>
            <person name="Brodie E.L."/>
            <person name="Williams K.H."/>
            <person name="Hubbard S.S."/>
            <person name="Banfield J.F."/>
        </authorList>
    </citation>
    <scope>NUCLEOTIDE SEQUENCE [LARGE SCALE GENOMIC DNA]</scope>
</reference>
<comment type="caution">
    <text evidence="1">The sequence shown here is derived from an EMBL/GenBank/DDBJ whole genome shotgun (WGS) entry which is preliminary data.</text>
</comment>
<organism evidence="1 2">
    <name type="scientific">candidate division WWE3 bacterium RIFOXYB1_FULL_42_27</name>
    <dbReference type="NCBI Taxonomy" id="1802638"/>
    <lineage>
        <taxon>Bacteria</taxon>
        <taxon>Katanobacteria</taxon>
    </lineage>
</organism>